<reference evidence="1" key="1">
    <citation type="submission" date="2022-11" db="EMBL/GenBank/DDBJ databases">
        <authorList>
            <person name="Scott C."/>
            <person name="Bruce N."/>
        </authorList>
    </citation>
    <scope>NUCLEOTIDE SEQUENCE</scope>
</reference>
<organism evidence="1 2">
    <name type="scientific">Parascedosporium putredinis</name>
    <dbReference type="NCBI Taxonomy" id="1442378"/>
    <lineage>
        <taxon>Eukaryota</taxon>
        <taxon>Fungi</taxon>
        <taxon>Dikarya</taxon>
        <taxon>Ascomycota</taxon>
        <taxon>Pezizomycotina</taxon>
        <taxon>Sordariomycetes</taxon>
        <taxon>Hypocreomycetidae</taxon>
        <taxon>Microascales</taxon>
        <taxon>Microascaceae</taxon>
        <taxon>Parascedosporium</taxon>
    </lineage>
</organism>
<evidence type="ECO:0000313" key="2">
    <source>
        <dbReference type="Proteomes" id="UP000838763"/>
    </source>
</evidence>
<evidence type="ECO:0000313" key="1">
    <source>
        <dbReference type="EMBL" id="CAI4211915.1"/>
    </source>
</evidence>
<sequence length="333" mass="38488">MTPPRLPVELILQIVESVIPDSPDALLRRDDPRSRLLIAFTLVCRSTYRVATRLLRKHSASIESSNQLRRMLLSLDGPHYSPDPALSWKSITSLYLAPFGNTLDDLPTARWVNELCHHTADTLRRLVIDMPFSTLDRYDDHLNVRQVLRQGFESLVNLEEFICLSEYPQLSTSEATTDIWALWPNLKRLMLFHVPLADHWLWWNIARLRDLEFVWFMEPKPGVYARCAPDLQKKFTVAVAGCWYTEDVYLMSKWEELDPDECMTFRFFSQGLPDDVGQIRKRWLTRNIENGSLWDLDAASRYMGNGGRAVARGPSREIGGWAPLSRCLPAQRV</sequence>
<gene>
    <name evidence="1" type="ORF">PPNO1_LOCUS1688</name>
</gene>
<name>A0A9P1M6Y9_9PEZI</name>
<proteinExistence type="predicted"/>
<comment type="caution">
    <text evidence="1">The sequence shown here is derived from an EMBL/GenBank/DDBJ whole genome shotgun (WGS) entry which is preliminary data.</text>
</comment>
<dbReference type="AlphaFoldDB" id="A0A9P1M6Y9"/>
<dbReference type="OrthoDB" id="6365676at2759"/>
<keyword evidence="2" id="KW-1185">Reference proteome</keyword>
<accession>A0A9P1M6Y9</accession>
<evidence type="ECO:0008006" key="3">
    <source>
        <dbReference type="Google" id="ProtNLM"/>
    </source>
</evidence>
<dbReference type="Proteomes" id="UP000838763">
    <property type="component" value="Unassembled WGS sequence"/>
</dbReference>
<dbReference type="EMBL" id="CALLCH030000003">
    <property type="protein sequence ID" value="CAI4211915.1"/>
    <property type="molecule type" value="Genomic_DNA"/>
</dbReference>
<protein>
    <recommendedName>
        <fullName evidence="3">F-box domain-containing protein</fullName>
    </recommendedName>
</protein>